<dbReference type="EMBL" id="JAHDVG010000480">
    <property type="protein sequence ID" value="KAH1174104.1"/>
    <property type="molecule type" value="Genomic_DNA"/>
</dbReference>
<organism evidence="2 3">
    <name type="scientific">Mauremys mutica</name>
    <name type="common">yellowpond turtle</name>
    <dbReference type="NCBI Taxonomy" id="74926"/>
    <lineage>
        <taxon>Eukaryota</taxon>
        <taxon>Metazoa</taxon>
        <taxon>Chordata</taxon>
        <taxon>Craniata</taxon>
        <taxon>Vertebrata</taxon>
        <taxon>Euteleostomi</taxon>
        <taxon>Archelosauria</taxon>
        <taxon>Testudinata</taxon>
        <taxon>Testudines</taxon>
        <taxon>Cryptodira</taxon>
        <taxon>Durocryptodira</taxon>
        <taxon>Testudinoidea</taxon>
        <taxon>Geoemydidae</taxon>
        <taxon>Geoemydinae</taxon>
        <taxon>Mauremys</taxon>
    </lineage>
</organism>
<sequence length="129" mass="13574">MGKKQGDSGTTQGNPRSVQQPLGHPVRDEATLGWTCPVQGAWGLAPFQAPGGAIPPNESSRCPSHRAPGDSVRGNEAAVASWEGTANRQGAQGHLDGCGQNWRDQFEKCPPMTLPFLLPRMAAVSCPMG</sequence>
<name>A0A9D4AY04_9SAUR</name>
<accession>A0A9D4AY04</accession>
<keyword evidence="3" id="KW-1185">Reference proteome</keyword>
<dbReference type="Proteomes" id="UP000827986">
    <property type="component" value="Unassembled WGS sequence"/>
</dbReference>
<feature type="region of interest" description="Disordered" evidence="1">
    <location>
        <begin position="49"/>
        <end position="75"/>
    </location>
</feature>
<reference evidence="2" key="1">
    <citation type="submission" date="2021-09" db="EMBL/GenBank/DDBJ databases">
        <title>The genome of Mauremys mutica provides insights into the evolution of semi-aquatic lifestyle.</title>
        <authorList>
            <person name="Gong S."/>
            <person name="Gao Y."/>
        </authorList>
    </citation>
    <scope>NUCLEOTIDE SEQUENCE</scope>
    <source>
        <strain evidence="2">MM-2020</strain>
        <tissue evidence="2">Muscle</tissue>
    </source>
</reference>
<feature type="compositionally biased region" description="Polar residues" evidence="1">
    <location>
        <begin position="7"/>
        <end position="20"/>
    </location>
</feature>
<comment type="caution">
    <text evidence="2">The sequence shown here is derived from an EMBL/GenBank/DDBJ whole genome shotgun (WGS) entry which is preliminary data.</text>
</comment>
<evidence type="ECO:0000256" key="1">
    <source>
        <dbReference type="SAM" id="MobiDB-lite"/>
    </source>
</evidence>
<feature type="region of interest" description="Disordered" evidence="1">
    <location>
        <begin position="1"/>
        <end position="31"/>
    </location>
</feature>
<evidence type="ECO:0000313" key="3">
    <source>
        <dbReference type="Proteomes" id="UP000827986"/>
    </source>
</evidence>
<dbReference type="AlphaFoldDB" id="A0A9D4AY04"/>
<proteinExistence type="predicted"/>
<evidence type="ECO:0000313" key="2">
    <source>
        <dbReference type="EMBL" id="KAH1174104.1"/>
    </source>
</evidence>
<protein>
    <submittedName>
        <fullName evidence="2">Uncharacterized protein</fullName>
    </submittedName>
</protein>
<gene>
    <name evidence="2" type="ORF">KIL84_002248</name>
</gene>